<feature type="transmembrane region" description="Helical" evidence="1">
    <location>
        <begin position="20"/>
        <end position="39"/>
    </location>
</feature>
<evidence type="ECO:0000256" key="1">
    <source>
        <dbReference type="SAM" id="Phobius"/>
    </source>
</evidence>
<sequence length="216" mass="22203">MVNESAVVKFFKGYGRLTIFMMPIGIAINFIGGQIALLLKLPVYLDSIGTILVGATCGMGPGAVVGAISNILNAITSPPTLAFGVLNIMFGLLAGYLARRGVFKSWSKTLLSAIPFALIGGVLGAIITIWVFGGLAVGGGAIVVGALVALGLDVNTANFVAQVPMDILDKVPTVMIVFAIIKGIPNRTHAKLPLGYIYLGKNKAGASTKPSGTSVS</sequence>
<dbReference type="AlphaFoldDB" id="A0A6J7D0W0"/>
<feature type="transmembrane region" description="Helical" evidence="1">
    <location>
        <begin position="81"/>
        <end position="98"/>
    </location>
</feature>
<dbReference type="EMBL" id="CAEZVJ010000030">
    <property type="protein sequence ID" value="CAB4625152.1"/>
    <property type="molecule type" value="Genomic_DNA"/>
</dbReference>
<keyword evidence="1" id="KW-0812">Transmembrane</keyword>
<proteinExistence type="predicted"/>
<protein>
    <submittedName>
        <fullName evidence="3">Unannotated protein</fullName>
    </submittedName>
</protein>
<dbReference type="InterPro" id="IPR024529">
    <property type="entry name" value="ECF_trnsprt_substrate-spec"/>
</dbReference>
<feature type="transmembrane region" description="Helical" evidence="1">
    <location>
        <begin position="110"/>
        <end position="132"/>
    </location>
</feature>
<evidence type="ECO:0000313" key="3">
    <source>
        <dbReference type="EMBL" id="CAB4863956.1"/>
    </source>
</evidence>
<keyword evidence="1" id="KW-0472">Membrane</keyword>
<dbReference type="GO" id="GO:0022857">
    <property type="term" value="F:transmembrane transporter activity"/>
    <property type="evidence" value="ECO:0007669"/>
    <property type="project" value="InterPro"/>
</dbReference>
<organism evidence="3">
    <name type="scientific">freshwater metagenome</name>
    <dbReference type="NCBI Taxonomy" id="449393"/>
    <lineage>
        <taxon>unclassified sequences</taxon>
        <taxon>metagenomes</taxon>
        <taxon>ecological metagenomes</taxon>
    </lineage>
</organism>
<reference evidence="3" key="1">
    <citation type="submission" date="2020-05" db="EMBL/GenBank/DDBJ databases">
        <authorList>
            <person name="Chiriac C."/>
            <person name="Salcher M."/>
            <person name="Ghai R."/>
            <person name="Kavagutti S V."/>
        </authorList>
    </citation>
    <scope>NUCLEOTIDE SEQUENCE</scope>
</reference>
<evidence type="ECO:0000313" key="2">
    <source>
        <dbReference type="EMBL" id="CAB4625152.1"/>
    </source>
</evidence>
<accession>A0A6J7D0W0</accession>
<dbReference type="Gene3D" id="1.10.1760.20">
    <property type="match status" value="1"/>
</dbReference>
<gene>
    <name evidence="2" type="ORF">UFOPK1961_00397</name>
    <name evidence="3" type="ORF">UFOPK3364_00402</name>
</gene>
<dbReference type="EMBL" id="CAFBLO010000025">
    <property type="protein sequence ID" value="CAB4863956.1"/>
    <property type="molecule type" value="Genomic_DNA"/>
</dbReference>
<keyword evidence="1" id="KW-1133">Transmembrane helix</keyword>
<feature type="transmembrane region" description="Helical" evidence="1">
    <location>
        <begin position="138"/>
        <end position="161"/>
    </location>
</feature>
<name>A0A6J7D0W0_9ZZZZ</name>
<dbReference type="Pfam" id="PF12822">
    <property type="entry name" value="ECF_trnsprt"/>
    <property type="match status" value="1"/>
</dbReference>
<feature type="transmembrane region" description="Helical" evidence="1">
    <location>
        <begin position="51"/>
        <end position="75"/>
    </location>
</feature>